<dbReference type="eggNOG" id="ENOG502REE4">
    <property type="taxonomic scope" value="Eukaryota"/>
</dbReference>
<proteinExistence type="predicted"/>
<dbReference type="EMBL" id="GL385395">
    <property type="protein sequence ID" value="EJT80338.1"/>
    <property type="molecule type" value="Genomic_DNA"/>
</dbReference>
<reference evidence="3" key="5">
    <citation type="submission" date="2018-04" db="UniProtKB">
        <authorList>
            <consortium name="EnsemblFungi"/>
        </authorList>
    </citation>
    <scope>IDENTIFICATION</scope>
    <source>
        <strain evidence="3">R3-111a-1</strain>
    </source>
</reference>
<dbReference type="STRING" id="644352.J3NGE9"/>
<evidence type="ECO:0000313" key="3">
    <source>
        <dbReference type="EnsemblFungi" id="EJT80338"/>
    </source>
</evidence>
<dbReference type="EnsemblFungi" id="EJT80338">
    <property type="protein sequence ID" value="EJT80338"/>
    <property type="gene ID" value="GGTG_00339"/>
</dbReference>
<reference evidence="3" key="4">
    <citation type="journal article" date="2015" name="G3 (Bethesda)">
        <title>Genome sequences of three phytopathogenic species of the Magnaporthaceae family of fungi.</title>
        <authorList>
            <person name="Okagaki L.H."/>
            <person name="Nunes C.C."/>
            <person name="Sailsbery J."/>
            <person name="Clay B."/>
            <person name="Brown D."/>
            <person name="John T."/>
            <person name="Oh Y."/>
            <person name="Young N."/>
            <person name="Fitzgerald M."/>
            <person name="Haas B.J."/>
            <person name="Zeng Q."/>
            <person name="Young S."/>
            <person name="Adiconis X."/>
            <person name="Fan L."/>
            <person name="Levin J.Z."/>
            <person name="Mitchell T.K."/>
            <person name="Okubara P.A."/>
            <person name="Farman M.L."/>
            <person name="Kohn L.M."/>
            <person name="Birren B."/>
            <person name="Ma L.-J."/>
            <person name="Dean R.A."/>
        </authorList>
    </citation>
    <scope>NUCLEOTIDE SEQUENCE</scope>
    <source>
        <strain evidence="3">R3-111a-1</strain>
    </source>
</reference>
<reference evidence="4" key="1">
    <citation type="submission" date="2010-07" db="EMBL/GenBank/DDBJ databases">
        <title>The genome sequence of Gaeumannomyces graminis var. tritici strain R3-111a-1.</title>
        <authorList>
            <consortium name="The Broad Institute Genome Sequencing Platform"/>
            <person name="Ma L.-J."/>
            <person name="Dead R."/>
            <person name="Young S."/>
            <person name="Zeng Q."/>
            <person name="Koehrsen M."/>
            <person name="Alvarado L."/>
            <person name="Berlin A."/>
            <person name="Chapman S.B."/>
            <person name="Chen Z."/>
            <person name="Freedman E."/>
            <person name="Gellesch M."/>
            <person name="Goldberg J."/>
            <person name="Griggs A."/>
            <person name="Gujja S."/>
            <person name="Heilman E.R."/>
            <person name="Heiman D."/>
            <person name="Hepburn T."/>
            <person name="Howarth C."/>
            <person name="Jen D."/>
            <person name="Larson L."/>
            <person name="Mehta T."/>
            <person name="Neiman D."/>
            <person name="Pearson M."/>
            <person name="Roberts A."/>
            <person name="Saif S."/>
            <person name="Shea T."/>
            <person name="Shenoy N."/>
            <person name="Sisk P."/>
            <person name="Stolte C."/>
            <person name="Sykes S."/>
            <person name="Walk T."/>
            <person name="White J."/>
            <person name="Yandava C."/>
            <person name="Haas B."/>
            <person name="Nusbaum C."/>
            <person name="Birren B."/>
        </authorList>
    </citation>
    <scope>NUCLEOTIDE SEQUENCE [LARGE SCALE GENOMIC DNA]</scope>
    <source>
        <strain evidence="4">R3-111a-1</strain>
    </source>
</reference>
<organism evidence="2">
    <name type="scientific">Gaeumannomyces tritici (strain R3-111a-1)</name>
    <name type="common">Wheat and barley take-all root rot fungus</name>
    <name type="synonym">Gaeumannomyces graminis var. tritici</name>
    <dbReference type="NCBI Taxonomy" id="644352"/>
    <lineage>
        <taxon>Eukaryota</taxon>
        <taxon>Fungi</taxon>
        <taxon>Dikarya</taxon>
        <taxon>Ascomycota</taxon>
        <taxon>Pezizomycotina</taxon>
        <taxon>Sordariomycetes</taxon>
        <taxon>Sordariomycetidae</taxon>
        <taxon>Magnaporthales</taxon>
        <taxon>Magnaporthaceae</taxon>
        <taxon>Gaeumannomyces</taxon>
    </lineage>
</organism>
<evidence type="ECO:0000313" key="4">
    <source>
        <dbReference type="Proteomes" id="UP000006039"/>
    </source>
</evidence>
<dbReference type="HOGENOM" id="CLU_809025_0_0_1"/>
<dbReference type="RefSeq" id="XP_009216347.1">
    <property type="nucleotide sequence ID" value="XM_009218083.1"/>
</dbReference>
<reference evidence="2" key="3">
    <citation type="submission" date="2010-09" db="EMBL/GenBank/DDBJ databases">
        <title>Annotation of Gaeumannomyces graminis var. tritici R3-111a-1.</title>
        <authorList>
            <consortium name="The Broad Institute Genome Sequencing Platform"/>
            <person name="Ma L.-J."/>
            <person name="Dead R."/>
            <person name="Young S.K."/>
            <person name="Zeng Q."/>
            <person name="Gargeya S."/>
            <person name="Fitzgerald M."/>
            <person name="Haas B."/>
            <person name="Abouelleil A."/>
            <person name="Alvarado L."/>
            <person name="Arachchi H.M."/>
            <person name="Berlin A."/>
            <person name="Brown A."/>
            <person name="Chapman S.B."/>
            <person name="Chen Z."/>
            <person name="Dunbar C."/>
            <person name="Freedman E."/>
            <person name="Gearin G."/>
            <person name="Gellesch M."/>
            <person name="Goldberg J."/>
            <person name="Griggs A."/>
            <person name="Gujja S."/>
            <person name="Heiman D."/>
            <person name="Howarth C."/>
            <person name="Larson L."/>
            <person name="Lui A."/>
            <person name="MacDonald P.J.P."/>
            <person name="Mehta T."/>
            <person name="Montmayeur A."/>
            <person name="Murphy C."/>
            <person name="Neiman D."/>
            <person name="Pearson M."/>
            <person name="Priest M."/>
            <person name="Roberts A."/>
            <person name="Saif S."/>
            <person name="Shea T."/>
            <person name="Shenoy N."/>
            <person name="Sisk P."/>
            <person name="Stolte C."/>
            <person name="Sykes S."/>
            <person name="Yandava C."/>
            <person name="Wortman J."/>
            <person name="Nusbaum C."/>
            <person name="Birren B."/>
        </authorList>
    </citation>
    <scope>NUCLEOTIDE SEQUENCE</scope>
    <source>
        <strain evidence="2">R3-111a-1</strain>
    </source>
</reference>
<sequence>MADSMCGPSNPLKHVQDHLSRAGQDMRLRSQPSQSSETFRSIAQESSMAAEDSFAEFQRRGAQLDHVPILLPAHIGPGPLQAAYMQPAAFQAVAAAAQPANSLQQHSQAPSRHGASWAAEYAAMAPPSMSRGAEMPAAGPSFLPQPTQGPMLHRPPHQMQAPSYMMGNYGRPMFAAARPAPTIAAAAVPVDPLADEAERARFDAAFAQLDQEFSSAVDEWDAAHGPDAQADGVAAGMDGLMDRLADQRLEDGPRPQPQQPPQQDRAAASGDPELRAVAGQVAGMLGSAPLFERSQFAQLMRGIEAGTIVVDAAQTNFVDATTLEPVAGSGAAQAGEKPDGGGN</sequence>
<dbReference type="GeneID" id="20340797"/>
<reference evidence="2" key="2">
    <citation type="submission" date="2010-07" db="EMBL/GenBank/DDBJ databases">
        <authorList>
            <consortium name="The Broad Institute Genome Sequencing Platform"/>
            <consortium name="Broad Institute Genome Sequencing Center for Infectious Disease"/>
            <person name="Ma L.-J."/>
            <person name="Dead R."/>
            <person name="Young S."/>
            <person name="Zeng Q."/>
            <person name="Koehrsen M."/>
            <person name="Alvarado L."/>
            <person name="Berlin A."/>
            <person name="Chapman S.B."/>
            <person name="Chen Z."/>
            <person name="Freedman E."/>
            <person name="Gellesch M."/>
            <person name="Goldberg J."/>
            <person name="Griggs A."/>
            <person name="Gujja S."/>
            <person name="Heilman E.R."/>
            <person name="Heiman D."/>
            <person name="Hepburn T."/>
            <person name="Howarth C."/>
            <person name="Jen D."/>
            <person name="Larson L."/>
            <person name="Mehta T."/>
            <person name="Neiman D."/>
            <person name="Pearson M."/>
            <person name="Roberts A."/>
            <person name="Saif S."/>
            <person name="Shea T."/>
            <person name="Shenoy N."/>
            <person name="Sisk P."/>
            <person name="Stolte C."/>
            <person name="Sykes S."/>
            <person name="Walk T."/>
            <person name="White J."/>
            <person name="Yandava C."/>
            <person name="Haas B."/>
            <person name="Nusbaum C."/>
            <person name="Birren B."/>
        </authorList>
    </citation>
    <scope>NUCLEOTIDE SEQUENCE</scope>
    <source>
        <strain evidence="2">R3-111a-1</strain>
    </source>
</reference>
<feature type="region of interest" description="Disordered" evidence="1">
    <location>
        <begin position="21"/>
        <end position="50"/>
    </location>
</feature>
<dbReference type="VEuPathDB" id="FungiDB:GGTG_00339"/>
<evidence type="ECO:0008006" key="5">
    <source>
        <dbReference type="Google" id="ProtNLM"/>
    </source>
</evidence>
<feature type="compositionally biased region" description="Polar residues" evidence="1">
    <location>
        <begin position="30"/>
        <end position="47"/>
    </location>
</feature>
<dbReference type="EMBL" id="GL385395">
    <property type="protein sequence ID" value="EJT80339.1"/>
    <property type="molecule type" value="Genomic_DNA"/>
</dbReference>
<protein>
    <recommendedName>
        <fullName evidence="5">Peroxin 20</fullName>
    </recommendedName>
</protein>
<dbReference type="Proteomes" id="UP000006039">
    <property type="component" value="Unassembled WGS sequence"/>
</dbReference>
<dbReference type="AlphaFoldDB" id="J3NGE9"/>
<dbReference type="OrthoDB" id="10483337at2759"/>
<keyword evidence="4" id="KW-1185">Reference proteome</keyword>
<feature type="region of interest" description="Disordered" evidence="1">
    <location>
        <begin position="129"/>
        <end position="155"/>
    </location>
</feature>
<evidence type="ECO:0000256" key="1">
    <source>
        <dbReference type="SAM" id="MobiDB-lite"/>
    </source>
</evidence>
<dbReference type="EnsemblFungi" id="EJT80339">
    <property type="protein sequence ID" value="EJT80339"/>
    <property type="gene ID" value="GGTG_00339"/>
</dbReference>
<feature type="region of interest" description="Disordered" evidence="1">
    <location>
        <begin position="249"/>
        <end position="270"/>
    </location>
</feature>
<evidence type="ECO:0000313" key="2">
    <source>
        <dbReference type="EMBL" id="EJT80339.1"/>
    </source>
</evidence>
<name>J3NGE9_GAET3</name>
<gene>
    <name evidence="3" type="primary">20340797</name>
    <name evidence="2" type="ORF">GGTG_00339</name>
</gene>
<dbReference type="RefSeq" id="XP_009216348.1">
    <property type="nucleotide sequence ID" value="XM_009218084.1"/>
</dbReference>
<accession>J3NGE9</accession>